<keyword evidence="3" id="KW-1185">Reference proteome</keyword>
<sequence>MNNYEIFIAIAIMSIISYFTRALPFIFFRNKEELPYYFLFIGRYFPSIIITILIVFTLKDIDFSIAPYGLKEIAGVFATAVLHLVFKNYLISIFLGTVFYMSLVQLI</sequence>
<keyword evidence="1" id="KW-0472">Membrane</keyword>
<dbReference type="PIRSF" id="PIRSF003203">
    <property type="entry name" value="AzlD"/>
    <property type="match status" value="1"/>
</dbReference>
<dbReference type="EMBL" id="CP030944">
    <property type="protein sequence ID" value="QKE25106.1"/>
    <property type="molecule type" value="Genomic_DNA"/>
</dbReference>
<evidence type="ECO:0000256" key="1">
    <source>
        <dbReference type="SAM" id="Phobius"/>
    </source>
</evidence>
<feature type="transmembrane region" description="Helical" evidence="1">
    <location>
        <begin position="34"/>
        <end position="56"/>
    </location>
</feature>
<proteinExistence type="predicted"/>
<feature type="transmembrane region" description="Helical" evidence="1">
    <location>
        <begin position="76"/>
        <end position="101"/>
    </location>
</feature>
<dbReference type="RefSeq" id="WP_129094436.1">
    <property type="nucleotide sequence ID" value="NZ_CBCSAE010000001.1"/>
</dbReference>
<organism evidence="2 3">
    <name type="scientific">Arcobacter aquimarinus</name>
    <dbReference type="NCBI Taxonomy" id="1315211"/>
    <lineage>
        <taxon>Bacteria</taxon>
        <taxon>Pseudomonadati</taxon>
        <taxon>Campylobacterota</taxon>
        <taxon>Epsilonproteobacteria</taxon>
        <taxon>Campylobacterales</taxon>
        <taxon>Arcobacteraceae</taxon>
        <taxon>Arcobacter</taxon>
    </lineage>
</organism>
<evidence type="ECO:0000313" key="3">
    <source>
        <dbReference type="Proteomes" id="UP000502065"/>
    </source>
</evidence>
<feature type="transmembrane region" description="Helical" evidence="1">
    <location>
        <begin position="6"/>
        <end position="27"/>
    </location>
</feature>
<dbReference type="AlphaFoldDB" id="A0AAE7E142"/>
<dbReference type="KEGG" id="aaqi:AAQM_0333"/>
<evidence type="ECO:0000313" key="2">
    <source>
        <dbReference type="EMBL" id="QKE25106.1"/>
    </source>
</evidence>
<reference evidence="2 3" key="1">
    <citation type="submission" date="2018-07" db="EMBL/GenBank/DDBJ databases">
        <title>Identification of phenol metabolism pathways in Arcobacter.</title>
        <authorList>
            <person name="Miller W.G."/>
            <person name="Yee E."/>
            <person name="Bono J.L."/>
        </authorList>
    </citation>
    <scope>NUCLEOTIDE SEQUENCE [LARGE SCALE GENOMIC DNA]</scope>
    <source>
        <strain evidence="2 3">W63</strain>
    </source>
</reference>
<keyword evidence="1" id="KW-0812">Transmembrane</keyword>
<protein>
    <submittedName>
        <fullName evidence="2">Branched-chain amino acid transport protein, AzlD family</fullName>
    </submittedName>
</protein>
<name>A0AAE7E142_9BACT</name>
<keyword evidence="1" id="KW-1133">Transmembrane helix</keyword>
<dbReference type="Proteomes" id="UP000502065">
    <property type="component" value="Chromosome"/>
</dbReference>
<gene>
    <name evidence="2" type="ORF">AAQM_0333</name>
</gene>
<dbReference type="InterPro" id="IPR008407">
    <property type="entry name" value="Brnchd-chn_aa_trnsp_AzlD"/>
</dbReference>
<accession>A0AAE7E142</accession>
<dbReference type="Pfam" id="PF05437">
    <property type="entry name" value="AzlD"/>
    <property type="match status" value="1"/>
</dbReference>